<comment type="subcellular location">
    <subcellularLocation>
        <location evidence="1">Vacuole</location>
    </subcellularLocation>
</comment>
<name>A0A8H6XWN6_9AGAR</name>
<dbReference type="PANTHER" id="PTHR22775:SF3">
    <property type="entry name" value="SORTING NEXIN-13"/>
    <property type="match status" value="1"/>
</dbReference>
<dbReference type="SMART" id="SM00397">
    <property type="entry name" value="t_SNARE"/>
    <property type="match status" value="1"/>
</dbReference>
<feature type="domain" description="PX" evidence="7">
    <location>
        <begin position="273"/>
        <end position="390"/>
    </location>
</feature>
<evidence type="ECO:0000256" key="2">
    <source>
        <dbReference type="ARBA" id="ARBA00022554"/>
    </source>
</evidence>
<dbReference type="InterPro" id="IPR036871">
    <property type="entry name" value="PX_dom_sf"/>
</dbReference>
<dbReference type="InterPro" id="IPR000727">
    <property type="entry name" value="T_SNARE_dom"/>
</dbReference>
<evidence type="ECO:0000313" key="8">
    <source>
        <dbReference type="EMBL" id="KAF7347779.1"/>
    </source>
</evidence>
<dbReference type="Gene3D" id="1.20.5.110">
    <property type="match status" value="1"/>
</dbReference>
<dbReference type="InterPro" id="IPR029063">
    <property type="entry name" value="SAM-dependent_MTases_sf"/>
</dbReference>
<evidence type="ECO:0000259" key="7">
    <source>
        <dbReference type="PROSITE" id="PS50195"/>
    </source>
</evidence>
<keyword evidence="2" id="KW-0926">Vacuole</keyword>
<dbReference type="GO" id="GO:0000329">
    <property type="term" value="C:fungal-type vacuole membrane"/>
    <property type="evidence" value="ECO:0007669"/>
    <property type="project" value="UniProtKB-ARBA"/>
</dbReference>
<reference evidence="8" key="1">
    <citation type="submission" date="2020-05" db="EMBL/GenBank/DDBJ databases">
        <title>Mycena genomes resolve the evolution of fungal bioluminescence.</title>
        <authorList>
            <person name="Tsai I.J."/>
        </authorList>
    </citation>
    <scope>NUCLEOTIDE SEQUENCE</scope>
    <source>
        <strain evidence="8">CCC161011</strain>
    </source>
</reference>
<dbReference type="PROSITE" id="PS50192">
    <property type="entry name" value="T_SNARE"/>
    <property type="match status" value="1"/>
</dbReference>
<dbReference type="AlphaFoldDB" id="A0A8H6XWN6"/>
<dbReference type="Gene3D" id="3.40.50.150">
    <property type="entry name" value="Vaccinia Virus protein VP39"/>
    <property type="match status" value="1"/>
</dbReference>
<keyword evidence="3" id="KW-0175">Coiled coil</keyword>
<keyword evidence="9" id="KW-1185">Reference proteome</keyword>
<evidence type="ECO:0000256" key="1">
    <source>
        <dbReference type="ARBA" id="ARBA00004116"/>
    </source>
</evidence>
<dbReference type="GO" id="GO:0007034">
    <property type="term" value="P:vacuolar transport"/>
    <property type="evidence" value="ECO:0007669"/>
    <property type="project" value="UniProtKB-ARBA"/>
</dbReference>
<dbReference type="GO" id="GO:0097576">
    <property type="term" value="P:vacuole fusion"/>
    <property type="evidence" value="ECO:0007669"/>
    <property type="project" value="UniProtKB-ARBA"/>
</dbReference>
<dbReference type="PANTHER" id="PTHR22775">
    <property type="entry name" value="SORTING NEXIN"/>
    <property type="match status" value="1"/>
</dbReference>
<dbReference type="EMBL" id="JACAZI010000012">
    <property type="protein sequence ID" value="KAF7347779.1"/>
    <property type="molecule type" value="Genomic_DNA"/>
</dbReference>
<evidence type="ECO:0000256" key="3">
    <source>
        <dbReference type="ARBA" id="ARBA00023054"/>
    </source>
</evidence>
<protein>
    <submittedName>
        <fullName evidence="8">Snare domain containing protein</fullName>
    </submittedName>
</protein>
<feature type="domain" description="T-SNARE coiled-coil homology" evidence="6">
    <location>
        <begin position="579"/>
        <end position="641"/>
    </location>
</feature>
<sequence length="644" mass="71514">MNLLLLSATVFALILAVFWMARRKRPSSSADPYGEFHLAFNRRPGEDVPRTEWLNMGIRLFFPRLAKALLALKLVEAAGYVGHGTGESLILLLTHPSVPRPAHLTGITSLASHRQRSQARVARLSQPVPVALHAGDAVFRPGARGHPLDPSSAEDDKFDTILALDCAYHFRSRRDFLRQAHDRLRPGGVVALADICFANGTVETWWMAVLGSVLGMPRENRISTDEYTAQMRGIYTKVELEDITQDVFPGFISFLSTRGMGWWIFSRVFSFFWKSGARFIIARGERAAPSPHTVYEIHVKANVRDWQIWRRYSEFDDLHSALKDACGEHPPAPLPSKHALSIFRSHSDPKLLEERRTGLETYLRAIVSAKDEKWRETFVFKQFLGIPIGKQGPGSGEYGQSDRQFTLASWLDEHIDLQARIRDVRADLNKRDALSDIGDPNGAHSSNVAAKKKLAGVITRVGRLATGLQELAMGGMSEGELQRRTDMIARLRDDCEKLGKMVTVARLTSRVDGAAGGSAASRNPAADSDREALIGGTSRSPPRVPKSFGRVFGAAAAPKPQETEETRPLDDQGLFMLQEQKMQQQDHEVSQLTAVLQRQRHLGEAIGNELAIQIELLDDLANRVDETSGKIATTNREMGRLGRG</sequence>
<dbReference type="Gene3D" id="3.30.1520.10">
    <property type="entry name" value="Phox-like domain"/>
    <property type="match status" value="1"/>
</dbReference>
<dbReference type="FunFam" id="1.20.5.110:FF:000058">
    <property type="entry name" value="VAM7p Vacuolar SNARE protein"/>
    <property type="match status" value="1"/>
</dbReference>
<dbReference type="SUPFAM" id="SSF53335">
    <property type="entry name" value="S-adenosyl-L-methionine-dependent methyltransferases"/>
    <property type="match status" value="1"/>
</dbReference>
<evidence type="ECO:0000259" key="6">
    <source>
        <dbReference type="PROSITE" id="PS50192"/>
    </source>
</evidence>
<dbReference type="SUPFAM" id="SSF58038">
    <property type="entry name" value="SNARE fusion complex"/>
    <property type="match status" value="1"/>
</dbReference>
<comment type="caution">
    <text evidence="8">The sequence shown here is derived from an EMBL/GenBank/DDBJ whole genome shotgun (WGS) entry which is preliminary data.</text>
</comment>
<evidence type="ECO:0000256" key="5">
    <source>
        <dbReference type="SAM" id="MobiDB-lite"/>
    </source>
</evidence>
<dbReference type="SMART" id="SM00312">
    <property type="entry name" value="PX"/>
    <property type="match status" value="1"/>
</dbReference>
<dbReference type="OrthoDB" id="428895at2759"/>
<gene>
    <name evidence="8" type="ORF">MVEN_01535400</name>
</gene>
<dbReference type="GO" id="GO:0016192">
    <property type="term" value="P:vesicle-mediated transport"/>
    <property type="evidence" value="ECO:0007669"/>
    <property type="project" value="UniProtKB-ARBA"/>
</dbReference>
<evidence type="ECO:0000256" key="4">
    <source>
        <dbReference type="ARBA" id="ARBA00054927"/>
    </source>
</evidence>
<dbReference type="CDD" id="cd15858">
    <property type="entry name" value="SNARE_VAM7"/>
    <property type="match status" value="1"/>
</dbReference>
<accession>A0A8H6XWN6</accession>
<dbReference type="GO" id="GO:0035091">
    <property type="term" value="F:phosphatidylinositol binding"/>
    <property type="evidence" value="ECO:0007669"/>
    <property type="project" value="InterPro"/>
</dbReference>
<feature type="region of interest" description="Disordered" evidence="5">
    <location>
        <begin position="513"/>
        <end position="548"/>
    </location>
</feature>
<evidence type="ECO:0000313" key="9">
    <source>
        <dbReference type="Proteomes" id="UP000620124"/>
    </source>
</evidence>
<dbReference type="CDD" id="cd06897">
    <property type="entry name" value="PX_SNARE"/>
    <property type="match status" value="1"/>
</dbReference>
<organism evidence="8 9">
    <name type="scientific">Mycena venus</name>
    <dbReference type="NCBI Taxonomy" id="2733690"/>
    <lineage>
        <taxon>Eukaryota</taxon>
        <taxon>Fungi</taxon>
        <taxon>Dikarya</taxon>
        <taxon>Basidiomycota</taxon>
        <taxon>Agaricomycotina</taxon>
        <taxon>Agaricomycetes</taxon>
        <taxon>Agaricomycetidae</taxon>
        <taxon>Agaricales</taxon>
        <taxon>Marasmiineae</taxon>
        <taxon>Mycenaceae</taxon>
        <taxon>Mycena</taxon>
    </lineage>
</organism>
<comment type="function">
    <text evidence="4">Essential for proper morphogenesis of the vacuole. May exist as structural reinforcement on the surface of the vacuolar membrane and be required for maintenance against rupture by osmotic pressure.</text>
</comment>
<dbReference type="InterPro" id="IPR001683">
    <property type="entry name" value="PX_dom"/>
</dbReference>
<dbReference type="Proteomes" id="UP000620124">
    <property type="component" value="Unassembled WGS sequence"/>
</dbReference>
<dbReference type="CDD" id="cd02440">
    <property type="entry name" value="AdoMet_MTases"/>
    <property type="match status" value="1"/>
</dbReference>
<dbReference type="SUPFAM" id="SSF64268">
    <property type="entry name" value="PX domain"/>
    <property type="match status" value="1"/>
</dbReference>
<dbReference type="Pfam" id="PF00787">
    <property type="entry name" value="PX"/>
    <property type="match status" value="1"/>
</dbReference>
<proteinExistence type="predicted"/>
<dbReference type="PROSITE" id="PS50195">
    <property type="entry name" value="PX"/>
    <property type="match status" value="1"/>
</dbReference>